<keyword evidence="1" id="KW-0808">Transferase</keyword>
<dbReference type="InterPro" id="IPR001296">
    <property type="entry name" value="Glyco_trans_1"/>
</dbReference>
<evidence type="ECO:0000313" key="4">
    <source>
        <dbReference type="Proteomes" id="UP000177080"/>
    </source>
</evidence>
<dbReference type="Proteomes" id="UP000177080">
    <property type="component" value="Unassembled WGS sequence"/>
</dbReference>
<dbReference type="PANTHER" id="PTHR45918:SF1">
    <property type="entry name" value="ALPHA-1,3_1,6-MANNOSYLTRANSFERASE ALG2"/>
    <property type="match status" value="1"/>
</dbReference>
<dbReference type="GO" id="GO:0004378">
    <property type="term" value="F:GDP-Man:Man(1)GlcNAc(2)-PP-Dol alpha-1,3-mannosyltransferase activity"/>
    <property type="evidence" value="ECO:0007669"/>
    <property type="project" value="InterPro"/>
</dbReference>
<feature type="domain" description="Glycosyl transferase family 1" evidence="2">
    <location>
        <begin position="206"/>
        <end position="342"/>
    </location>
</feature>
<dbReference type="SUPFAM" id="SSF53756">
    <property type="entry name" value="UDP-Glycosyltransferase/glycogen phosphorylase"/>
    <property type="match status" value="1"/>
</dbReference>
<dbReference type="PANTHER" id="PTHR45918">
    <property type="entry name" value="ALPHA-1,3/1,6-MANNOSYLTRANSFERASE ALG2"/>
    <property type="match status" value="1"/>
</dbReference>
<proteinExistence type="predicted"/>
<evidence type="ECO:0000259" key="2">
    <source>
        <dbReference type="Pfam" id="PF00534"/>
    </source>
</evidence>
<dbReference type="Pfam" id="PF00534">
    <property type="entry name" value="Glycos_transf_1"/>
    <property type="match status" value="1"/>
</dbReference>
<dbReference type="InterPro" id="IPR027054">
    <property type="entry name" value="ALG2"/>
</dbReference>
<evidence type="ECO:0000256" key="1">
    <source>
        <dbReference type="ARBA" id="ARBA00022679"/>
    </source>
</evidence>
<reference evidence="3 4" key="1">
    <citation type="journal article" date="2016" name="Nat. Commun.">
        <title>Thousands of microbial genomes shed light on interconnected biogeochemical processes in an aquifer system.</title>
        <authorList>
            <person name="Anantharaman K."/>
            <person name="Brown C.T."/>
            <person name="Hug L.A."/>
            <person name="Sharon I."/>
            <person name="Castelle C.J."/>
            <person name="Probst A.J."/>
            <person name="Thomas B.C."/>
            <person name="Singh A."/>
            <person name="Wilkins M.J."/>
            <person name="Karaoz U."/>
            <person name="Brodie E.L."/>
            <person name="Williams K.H."/>
            <person name="Hubbard S.S."/>
            <person name="Banfield J.F."/>
        </authorList>
    </citation>
    <scope>NUCLEOTIDE SEQUENCE [LARGE SCALE GENOMIC DNA]</scope>
</reference>
<name>A0A1F4ZFZ3_9BACT</name>
<gene>
    <name evidence="3" type="ORF">A2989_05005</name>
</gene>
<sequence length="377" mass="42813">MKVALVHDYLKEVGGAEKVLMALKEIWPEAPVFTAYKFPKYWGEYRAILESWDIRESWGGYLPWADKLLSYYTIISPLFFKYLDLSSYDVVIISATGGYFPNGIKVGSGTKIITYCHTPPRFLYGYPTARQERNKWYFRPISLIVDHVLRMVDFKWAQRPGVFVANSKNVANRIRKFYRREARVVYPPITPPSPPLNLRGENDYGDYYLIVSRIVGSKNIELAVMAANKYKFKLKVAGRPIGSAGEKIASEIKGPTVEYLGEVTEEQKQELLAGAKGFLALESESDFGMTTVEPMMYGTPAIAFRNGGYLETVVDPSTGSGRATGIFFDELTPEGLWKAIKEARGVEWDKTEIRKWAGKFSKERFKNDMVELVKGYV</sequence>
<dbReference type="EMBL" id="MEXN01000001">
    <property type="protein sequence ID" value="OGD04364.1"/>
    <property type="molecule type" value="Genomic_DNA"/>
</dbReference>
<dbReference type="Gene3D" id="3.40.50.2000">
    <property type="entry name" value="Glycogen Phosphorylase B"/>
    <property type="match status" value="2"/>
</dbReference>
<organism evidence="3 4">
    <name type="scientific">Candidatus Amesbacteria bacterium RIFCSPLOWO2_01_FULL_48_25</name>
    <dbReference type="NCBI Taxonomy" id="1797259"/>
    <lineage>
        <taxon>Bacteria</taxon>
        <taxon>Candidatus Amesiibacteriota</taxon>
    </lineage>
</organism>
<protein>
    <recommendedName>
        <fullName evidence="2">Glycosyl transferase family 1 domain-containing protein</fullName>
    </recommendedName>
</protein>
<comment type="caution">
    <text evidence="3">The sequence shown here is derived from an EMBL/GenBank/DDBJ whole genome shotgun (WGS) entry which is preliminary data.</text>
</comment>
<accession>A0A1F4ZFZ3</accession>
<dbReference type="AlphaFoldDB" id="A0A1F4ZFZ3"/>
<dbReference type="STRING" id="1797259.A2989_05005"/>
<evidence type="ECO:0000313" key="3">
    <source>
        <dbReference type="EMBL" id="OGD04364.1"/>
    </source>
</evidence>